<accession>A0A7C8M103</accession>
<dbReference type="PANTHER" id="PTHR37017:SF8">
    <property type="entry name" value="AB HYDROLASE-1 DOMAIN-CONTAINING PROTEIN"/>
    <property type="match status" value="1"/>
</dbReference>
<gene>
    <name evidence="1" type="ORF">BDV95DRAFT_611690</name>
</gene>
<evidence type="ECO:0000313" key="2">
    <source>
        <dbReference type="Proteomes" id="UP000481861"/>
    </source>
</evidence>
<sequence>MSRADATPHMYIRCRPCHQVCRVTELPLASRHRVRIQTSKAAFKSDPNFLYISLYTTTSTPKNPITTTATMSSKRPFIVIVPGASTNPSHYGYLFHLLQRAGYPTFSALLPSVGASSNVTADDDTQYVRNSMLLPILDHEQHDVILVSHSYSADLSTIRPIQSGSPD</sequence>
<dbReference type="AlphaFoldDB" id="A0A7C8M103"/>
<evidence type="ECO:0008006" key="3">
    <source>
        <dbReference type="Google" id="ProtNLM"/>
    </source>
</evidence>
<comment type="caution">
    <text evidence="1">The sequence shown here is derived from an EMBL/GenBank/DDBJ whole genome shotgun (WGS) entry which is preliminary data.</text>
</comment>
<dbReference type="SUPFAM" id="SSF53474">
    <property type="entry name" value="alpha/beta-Hydrolases"/>
    <property type="match status" value="1"/>
</dbReference>
<reference evidence="1 2" key="1">
    <citation type="submission" date="2020-01" db="EMBL/GenBank/DDBJ databases">
        <authorList>
            <consortium name="DOE Joint Genome Institute"/>
            <person name="Haridas S."/>
            <person name="Albert R."/>
            <person name="Binder M."/>
            <person name="Bloem J."/>
            <person name="Labutti K."/>
            <person name="Salamov A."/>
            <person name="Andreopoulos B."/>
            <person name="Baker S.E."/>
            <person name="Barry K."/>
            <person name="Bills G."/>
            <person name="Bluhm B.H."/>
            <person name="Cannon C."/>
            <person name="Castanera R."/>
            <person name="Culley D.E."/>
            <person name="Daum C."/>
            <person name="Ezra D."/>
            <person name="Gonzalez J.B."/>
            <person name="Henrissat B."/>
            <person name="Kuo A."/>
            <person name="Liang C."/>
            <person name="Lipzen A."/>
            <person name="Lutzoni F."/>
            <person name="Magnuson J."/>
            <person name="Mondo S."/>
            <person name="Nolan M."/>
            <person name="Ohm R."/>
            <person name="Pangilinan J."/>
            <person name="Park H.-J.H."/>
            <person name="Ramirez L."/>
            <person name="Alfaro M."/>
            <person name="Sun H."/>
            <person name="Tritt A."/>
            <person name="Yoshinaga Y."/>
            <person name="Zwiers L.-H.L."/>
            <person name="Turgeon B.G."/>
            <person name="Goodwin S.B."/>
            <person name="Spatafora J.W."/>
            <person name="Crous P.W."/>
            <person name="Grigoriev I.V."/>
        </authorList>
    </citation>
    <scope>NUCLEOTIDE SEQUENCE [LARGE SCALE GENOMIC DNA]</scope>
    <source>
        <strain evidence="1 2">CBS 611.86</strain>
    </source>
</reference>
<dbReference type="Gene3D" id="3.40.50.1820">
    <property type="entry name" value="alpha/beta hydrolase"/>
    <property type="match status" value="1"/>
</dbReference>
<dbReference type="EMBL" id="JAADJZ010000027">
    <property type="protein sequence ID" value="KAF2866640.1"/>
    <property type="molecule type" value="Genomic_DNA"/>
</dbReference>
<organism evidence="1 2">
    <name type="scientific">Massariosphaeria phaeospora</name>
    <dbReference type="NCBI Taxonomy" id="100035"/>
    <lineage>
        <taxon>Eukaryota</taxon>
        <taxon>Fungi</taxon>
        <taxon>Dikarya</taxon>
        <taxon>Ascomycota</taxon>
        <taxon>Pezizomycotina</taxon>
        <taxon>Dothideomycetes</taxon>
        <taxon>Pleosporomycetidae</taxon>
        <taxon>Pleosporales</taxon>
        <taxon>Pleosporales incertae sedis</taxon>
        <taxon>Massariosphaeria</taxon>
    </lineage>
</organism>
<name>A0A7C8M103_9PLEO</name>
<protein>
    <recommendedName>
        <fullName evidence="3">AB hydrolase-1 domain-containing protein</fullName>
    </recommendedName>
</protein>
<keyword evidence="2" id="KW-1185">Reference proteome</keyword>
<dbReference type="InterPro" id="IPR029058">
    <property type="entry name" value="AB_hydrolase_fold"/>
</dbReference>
<proteinExistence type="predicted"/>
<dbReference type="InterPro" id="IPR052897">
    <property type="entry name" value="Sec-Metab_Biosynth_Hydrolase"/>
</dbReference>
<dbReference type="PANTHER" id="PTHR37017">
    <property type="entry name" value="AB HYDROLASE-1 DOMAIN-CONTAINING PROTEIN-RELATED"/>
    <property type="match status" value="1"/>
</dbReference>
<dbReference type="Proteomes" id="UP000481861">
    <property type="component" value="Unassembled WGS sequence"/>
</dbReference>
<dbReference type="OrthoDB" id="408373at2759"/>
<evidence type="ECO:0000313" key="1">
    <source>
        <dbReference type="EMBL" id="KAF2866640.1"/>
    </source>
</evidence>